<evidence type="ECO:0000313" key="3">
    <source>
        <dbReference type="Proteomes" id="UP000269221"/>
    </source>
</evidence>
<dbReference type="AlphaFoldDB" id="A0A3M0KTC5"/>
<reference evidence="2 3" key="1">
    <citation type="submission" date="2018-07" db="EMBL/GenBank/DDBJ databases">
        <title>A high quality draft genome assembly of the barn swallow (H. rustica rustica).</title>
        <authorList>
            <person name="Formenti G."/>
            <person name="Chiara M."/>
            <person name="Poveda L."/>
            <person name="Francoijs K.-J."/>
            <person name="Bonisoli-Alquati A."/>
            <person name="Canova L."/>
            <person name="Gianfranceschi L."/>
            <person name="Horner D.S."/>
            <person name="Saino N."/>
        </authorList>
    </citation>
    <scope>NUCLEOTIDE SEQUENCE [LARGE SCALE GENOMIC DNA]</scope>
    <source>
        <strain evidence="2">Chelidonia</strain>
        <tissue evidence="2">Blood</tissue>
    </source>
</reference>
<proteinExistence type="predicted"/>
<comment type="caution">
    <text evidence="2">The sequence shown here is derived from an EMBL/GenBank/DDBJ whole genome shotgun (WGS) entry which is preliminary data.</text>
</comment>
<evidence type="ECO:0000313" key="2">
    <source>
        <dbReference type="EMBL" id="RMC15921.1"/>
    </source>
</evidence>
<name>A0A3M0KTC5_HIRRU</name>
<dbReference type="EMBL" id="QRBI01000104">
    <property type="protein sequence ID" value="RMC15921.1"/>
    <property type="molecule type" value="Genomic_DNA"/>
</dbReference>
<gene>
    <name evidence="2" type="ORF">DUI87_08127</name>
</gene>
<evidence type="ECO:0008006" key="4">
    <source>
        <dbReference type="Google" id="ProtNLM"/>
    </source>
</evidence>
<dbReference type="Proteomes" id="UP000269221">
    <property type="component" value="Unassembled WGS sequence"/>
</dbReference>
<dbReference type="OrthoDB" id="8939918at2759"/>
<keyword evidence="3" id="KW-1185">Reference proteome</keyword>
<feature type="region of interest" description="Disordered" evidence="1">
    <location>
        <begin position="81"/>
        <end position="108"/>
    </location>
</feature>
<organism evidence="2 3">
    <name type="scientific">Hirundo rustica rustica</name>
    <dbReference type="NCBI Taxonomy" id="333673"/>
    <lineage>
        <taxon>Eukaryota</taxon>
        <taxon>Metazoa</taxon>
        <taxon>Chordata</taxon>
        <taxon>Craniata</taxon>
        <taxon>Vertebrata</taxon>
        <taxon>Euteleostomi</taxon>
        <taxon>Archelosauria</taxon>
        <taxon>Archosauria</taxon>
        <taxon>Dinosauria</taxon>
        <taxon>Saurischia</taxon>
        <taxon>Theropoda</taxon>
        <taxon>Coelurosauria</taxon>
        <taxon>Aves</taxon>
        <taxon>Neognathae</taxon>
        <taxon>Neoaves</taxon>
        <taxon>Telluraves</taxon>
        <taxon>Australaves</taxon>
        <taxon>Passeriformes</taxon>
        <taxon>Sylvioidea</taxon>
        <taxon>Hirundinidae</taxon>
        <taxon>Hirundo</taxon>
    </lineage>
</organism>
<evidence type="ECO:0000256" key="1">
    <source>
        <dbReference type="SAM" id="MobiDB-lite"/>
    </source>
</evidence>
<feature type="compositionally biased region" description="Low complexity" evidence="1">
    <location>
        <begin position="97"/>
        <end position="108"/>
    </location>
</feature>
<protein>
    <recommendedName>
        <fullName evidence="4">Reverse transcriptase domain-containing protein</fullName>
    </recommendedName>
</protein>
<sequence>MVLSSSLPSLGLPNHSALERRIGDTIGPGWTIPWDHTDRSAVPFKETPSGEVVTHGSLSYGGYEREEMKILRRGREGGEWQSLNVEDRGDREAGWGSDSHTSSTQHSSTDPVLFGIFIHGLDTGPKGTINMFADTKLGGDVDPLEGRETLQRDLNKLERWSIINHMKFNMIKCRILCFRGDNPGCYTDWGRRCWRAALWKGPWQSWSVQAEHEPPVPWQPGGTNLS</sequence>
<accession>A0A3M0KTC5</accession>